<dbReference type="PROSITE" id="PS50893">
    <property type="entry name" value="ABC_TRANSPORTER_2"/>
    <property type="match status" value="1"/>
</dbReference>
<keyword evidence="2" id="KW-1003">Cell membrane</keyword>
<evidence type="ECO:0000259" key="5">
    <source>
        <dbReference type="PROSITE" id="PS50893"/>
    </source>
</evidence>
<evidence type="ECO:0000256" key="4">
    <source>
        <dbReference type="ARBA" id="ARBA00022840"/>
    </source>
</evidence>
<dbReference type="SUPFAM" id="SSF50331">
    <property type="entry name" value="MOP-like"/>
    <property type="match status" value="1"/>
</dbReference>
<gene>
    <name evidence="6" type="ORF">F506_00215</name>
    <name evidence="7" type="ORF">F506_04795</name>
</gene>
<dbReference type="InterPro" id="IPR008995">
    <property type="entry name" value="Mo/tungstate-bd_C_term_dom"/>
</dbReference>
<keyword evidence="1" id="KW-0813">Transport</keyword>
<dbReference type="Pfam" id="PF08402">
    <property type="entry name" value="TOBE_2"/>
    <property type="match status" value="1"/>
</dbReference>
<accession>A0ABN4HSY0</accession>
<reference evidence="8" key="1">
    <citation type="journal article" date="2015" name="Genome Announc.">
        <title>Complete Genome Sequence of Herbaspirillum hiltneri N3 (DSM 17495), Isolated from Surface-Sterilized Wheat Roots.</title>
        <authorList>
            <person name="Guizelini D."/>
            <person name="Saizaki P.M."/>
            <person name="Coimbra N.A."/>
            <person name="Weiss V.A."/>
            <person name="Faoro H."/>
            <person name="Sfeir M.Z."/>
            <person name="Baura V.A."/>
            <person name="Monteiro R.A."/>
            <person name="Chubatsu L.S."/>
            <person name="Souza E.M."/>
            <person name="Cruz L.M."/>
            <person name="Pedrosa F.O."/>
            <person name="Raittz R.T."/>
            <person name="Marchaukoski J.N."/>
            <person name="Steffens M.B."/>
        </authorList>
    </citation>
    <scope>NUCLEOTIDE SEQUENCE [LARGE SCALE GENOMIC DNA]</scope>
    <source>
        <strain evidence="8">N3</strain>
    </source>
</reference>
<dbReference type="InterPro" id="IPR050093">
    <property type="entry name" value="ABC_SmlMolc_Importer"/>
</dbReference>
<dbReference type="InterPro" id="IPR027417">
    <property type="entry name" value="P-loop_NTPase"/>
</dbReference>
<dbReference type="InterPro" id="IPR003439">
    <property type="entry name" value="ABC_transporter-like_ATP-bd"/>
</dbReference>
<keyword evidence="3" id="KW-0547">Nucleotide-binding</keyword>
<dbReference type="Gene3D" id="3.40.50.300">
    <property type="entry name" value="P-loop containing nucleotide triphosphate hydrolases"/>
    <property type="match status" value="1"/>
</dbReference>
<keyword evidence="2" id="KW-0472">Membrane</keyword>
<evidence type="ECO:0000256" key="2">
    <source>
        <dbReference type="ARBA" id="ARBA00022475"/>
    </source>
</evidence>
<evidence type="ECO:0000313" key="8">
    <source>
        <dbReference type="Proteomes" id="UP000063429"/>
    </source>
</evidence>
<evidence type="ECO:0000313" key="6">
    <source>
        <dbReference type="EMBL" id="AKZ61296.1"/>
    </source>
</evidence>
<evidence type="ECO:0000256" key="1">
    <source>
        <dbReference type="ARBA" id="ARBA00022448"/>
    </source>
</evidence>
<evidence type="ECO:0000313" key="7">
    <source>
        <dbReference type="EMBL" id="AKZ62078.1"/>
    </source>
</evidence>
<dbReference type="EMBL" id="CP011409">
    <property type="protein sequence ID" value="AKZ61296.1"/>
    <property type="molecule type" value="Genomic_DNA"/>
</dbReference>
<dbReference type="InterPro" id="IPR003593">
    <property type="entry name" value="AAA+_ATPase"/>
</dbReference>
<dbReference type="Gene3D" id="2.40.50.100">
    <property type="match status" value="1"/>
</dbReference>
<feature type="domain" description="ABC transporter" evidence="5">
    <location>
        <begin position="5"/>
        <end position="235"/>
    </location>
</feature>
<dbReference type="Pfam" id="PF00005">
    <property type="entry name" value="ABC_tran"/>
    <property type="match status" value="1"/>
</dbReference>
<dbReference type="PANTHER" id="PTHR42781">
    <property type="entry name" value="SPERMIDINE/PUTRESCINE IMPORT ATP-BINDING PROTEIN POTA"/>
    <property type="match status" value="1"/>
</dbReference>
<reference evidence="7" key="2">
    <citation type="journal article" date="2015" name="Genome Announc.">
        <title>Expanding the biotechnology potential of lactobacilli through comparative genomics of 213 strains and associated genera.</title>
        <authorList>
            <person name="Sun Z."/>
            <person name="Harris H.M."/>
            <person name="McCann A."/>
            <person name="Guo C."/>
            <person name="Argimon S."/>
            <person name="Zhang W."/>
            <person name="Yang X."/>
            <person name="Jeffery I.B."/>
            <person name="Cooney J.C."/>
            <person name="Kagawa T.F."/>
            <person name="Liu W."/>
            <person name="Song Y."/>
            <person name="Salvetti E."/>
            <person name="Wrobel A."/>
            <person name="Rasinkangas P."/>
            <person name="Parkhill J."/>
            <person name="Rea M.C."/>
            <person name="O'Sullivan O."/>
            <person name="Ritari J."/>
            <person name="Douillard F.P."/>
            <person name="Paul Ross R."/>
            <person name="Yang R."/>
            <person name="Briner A.E."/>
            <person name="Felis G.E."/>
            <person name="de Vos W.M."/>
            <person name="Barrangou R."/>
            <person name="Klaenhammer T.R."/>
            <person name="Caufield P.W."/>
            <person name="Cui Y."/>
            <person name="Zhang H."/>
            <person name="O'Toole P.W."/>
        </authorList>
    </citation>
    <scope>NUCLEOTIDE SEQUENCE</scope>
    <source>
        <strain evidence="7">N3</strain>
    </source>
</reference>
<dbReference type="Proteomes" id="UP000063429">
    <property type="component" value="Chromosome"/>
</dbReference>
<keyword evidence="4" id="KW-0067">ATP-binding</keyword>
<dbReference type="PANTHER" id="PTHR42781:SF4">
    <property type="entry name" value="SPERMIDINE_PUTRESCINE IMPORT ATP-BINDING PROTEIN POTA"/>
    <property type="match status" value="1"/>
</dbReference>
<evidence type="ECO:0000256" key="3">
    <source>
        <dbReference type="ARBA" id="ARBA00022741"/>
    </source>
</evidence>
<proteinExistence type="predicted"/>
<dbReference type="InterPro" id="IPR013611">
    <property type="entry name" value="Transp-assoc_OB_typ2"/>
</dbReference>
<dbReference type="RefSeq" id="WP_053194712.1">
    <property type="nucleotide sequence ID" value="NZ_CP011409.1"/>
</dbReference>
<dbReference type="SMART" id="SM00382">
    <property type="entry name" value="AAA"/>
    <property type="match status" value="1"/>
</dbReference>
<organism evidence="7 8">
    <name type="scientific">Herbaspirillum hiltneri N3</name>
    <dbReference type="NCBI Taxonomy" id="1262470"/>
    <lineage>
        <taxon>Bacteria</taxon>
        <taxon>Pseudomonadati</taxon>
        <taxon>Pseudomonadota</taxon>
        <taxon>Betaproteobacteria</taxon>
        <taxon>Burkholderiales</taxon>
        <taxon>Oxalobacteraceae</taxon>
        <taxon>Herbaspirillum</taxon>
    </lineage>
</organism>
<keyword evidence="8" id="KW-1185">Reference proteome</keyword>
<dbReference type="PROSITE" id="PS00211">
    <property type="entry name" value="ABC_TRANSPORTER_1"/>
    <property type="match status" value="1"/>
</dbReference>
<dbReference type="InterPro" id="IPR017871">
    <property type="entry name" value="ABC_transporter-like_CS"/>
</dbReference>
<protein>
    <submittedName>
        <fullName evidence="7">ABC transporter</fullName>
    </submittedName>
</protein>
<name>A0ABN4HSY0_9BURK</name>
<dbReference type="SUPFAM" id="SSF52540">
    <property type="entry name" value="P-loop containing nucleoside triphosphate hydrolases"/>
    <property type="match status" value="1"/>
</dbReference>
<sequence length="354" mass="38250">MTARLQTRAISKHYDSVTALSPTDLDVRDGEFLTLLGPSGSGKTTLLQILAGLVEPSGGSLFINGKDATHTAAGERGIGMVFQSYALFPHLSVWENIAYPLRMRRMDKAAMAAAVRDALEMVQMGSYANRLPRELSGGQQQRIALARCFVYKPSVILLDEPLGALDKKLREHMQSEIRSLHKDLGATFIYVTHDQEEALNLSDRICLMNQSKIEQIGTPQDLYDRPATAFSAQFIGYSNLLSGRVQDSGAGARLGNGRFDVPLPARRPDGAGTNADISLVVRPEEACLTGVGAGDAYVNGIVSEVVFAGSDIRVLVDIGESRPFLLRCGRREAPAVGDGVGIRWHAEHAAVVTC</sequence>
<dbReference type="EMBL" id="CP011409">
    <property type="protein sequence ID" value="AKZ62078.1"/>
    <property type="molecule type" value="Genomic_DNA"/>
</dbReference>